<accession>A0AAJ0DAD3</accession>
<name>A0AAJ0DAD3_9PEZI</name>
<keyword evidence="2" id="KW-1185">Reference proteome</keyword>
<evidence type="ECO:0000313" key="1">
    <source>
        <dbReference type="EMBL" id="KAK3046248.1"/>
    </source>
</evidence>
<organism evidence="1 2">
    <name type="scientific">Extremus antarcticus</name>
    <dbReference type="NCBI Taxonomy" id="702011"/>
    <lineage>
        <taxon>Eukaryota</taxon>
        <taxon>Fungi</taxon>
        <taxon>Dikarya</taxon>
        <taxon>Ascomycota</taxon>
        <taxon>Pezizomycotina</taxon>
        <taxon>Dothideomycetes</taxon>
        <taxon>Dothideomycetidae</taxon>
        <taxon>Mycosphaerellales</taxon>
        <taxon>Extremaceae</taxon>
        <taxon>Extremus</taxon>
    </lineage>
</organism>
<protein>
    <submittedName>
        <fullName evidence="1">Uncharacterized protein</fullName>
    </submittedName>
</protein>
<comment type="caution">
    <text evidence="1">The sequence shown here is derived from an EMBL/GenBank/DDBJ whole genome shotgun (WGS) entry which is preliminary data.</text>
</comment>
<dbReference type="Proteomes" id="UP001271007">
    <property type="component" value="Unassembled WGS sequence"/>
</dbReference>
<reference evidence="1" key="1">
    <citation type="submission" date="2023-04" db="EMBL/GenBank/DDBJ databases">
        <title>Black Yeasts Isolated from many extreme environments.</title>
        <authorList>
            <person name="Coleine C."/>
            <person name="Stajich J.E."/>
            <person name="Selbmann L."/>
        </authorList>
    </citation>
    <scope>NUCLEOTIDE SEQUENCE</scope>
    <source>
        <strain evidence="1">CCFEE 5312</strain>
    </source>
</reference>
<evidence type="ECO:0000313" key="2">
    <source>
        <dbReference type="Proteomes" id="UP001271007"/>
    </source>
</evidence>
<proteinExistence type="predicted"/>
<dbReference type="EMBL" id="JAWDJX010000103">
    <property type="protein sequence ID" value="KAK3046248.1"/>
    <property type="molecule type" value="Genomic_DNA"/>
</dbReference>
<gene>
    <name evidence="1" type="ORF">LTR09_012240</name>
</gene>
<dbReference type="AlphaFoldDB" id="A0AAJ0DAD3"/>
<sequence length="320" mass="36563">MANSAINEHIWVQRSKEDVAHATRPELVVAIFVCLRTMRDAISRTLYRMSNEDARMRSCWKLQADYDLYPNTLQGLAEYLDIVAYGGAEYFLLALLEHIRDHLQEQHSSGIWYVSSRPDLVDTLPRPEWWQHLNAVMDSPPGEAASRMLDLVTEGNSEVECRPWMLSGDNVEQTTSALRRALATLDAAATRTFEKHKQLHADEPLAVKHVDCLEYLAAQEVRVQFGGYPFRSLEALRSHLKPFAWSTLCNVYCRVLECIIHATSIHEGLRVVSRRPLEPFPFATDDDSYESDLQLSTNSFAEALQILWRVLVANDHYVCT</sequence>